<evidence type="ECO:0000313" key="4">
    <source>
        <dbReference type="RefSeq" id="XP_025417762.1"/>
    </source>
</evidence>
<feature type="signal peptide" evidence="1">
    <location>
        <begin position="1"/>
        <end position="28"/>
    </location>
</feature>
<dbReference type="RefSeq" id="XP_025417762.1">
    <property type="nucleotide sequence ID" value="XM_025561977.1"/>
</dbReference>
<evidence type="ECO:0000256" key="1">
    <source>
        <dbReference type="SAM" id="SignalP"/>
    </source>
</evidence>
<reference evidence="4" key="2">
    <citation type="submission" date="2025-04" db="UniProtKB">
        <authorList>
            <consortium name="RefSeq"/>
        </authorList>
    </citation>
    <scope>IDENTIFICATION</scope>
    <source>
        <tissue evidence="4">Whole body</tissue>
    </source>
</reference>
<accession>A0A2S2RA04</accession>
<proteinExistence type="predicted"/>
<dbReference type="Proteomes" id="UP000694846">
    <property type="component" value="Unplaced"/>
</dbReference>
<sequence length="137" mass="14934">MTHPTLFANTVIIYLLVGCSLQIGSNYAAPNEHNLSFHTLSDNIMNSVASMPGYLSNAVNRVRSTVKDTSKMMKDAVGSTGENMTSFLRKSGSAALDFGTESTEPVRKMIKSGTQTARRLSSFYRDLFNGITNTVMP</sequence>
<dbReference type="OrthoDB" id="6621756at2759"/>
<keyword evidence="3" id="KW-1185">Reference proteome</keyword>
<feature type="chain" id="PRO_5044579421" evidence="1">
    <location>
        <begin position="29"/>
        <end position="137"/>
    </location>
</feature>
<dbReference type="EMBL" id="GGMS01016979">
    <property type="protein sequence ID" value="MBY86182.1"/>
    <property type="molecule type" value="Transcribed_RNA"/>
</dbReference>
<evidence type="ECO:0000313" key="2">
    <source>
        <dbReference type="EMBL" id="MBY86182.1"/>
    </source>
</evidence>
<dbReference type="AlphaFoldDB" id="A0A2S2RA04"/>
<evidence type="ECO:0000313" key="3">
    <source>
        <dbReference type="Proteomes" id="UP000694846"/>
    </source>
</evidence>
<gene>
    <name evidence="4" type="primary">LOC112688666</name>
    <name evidence="2" type="ORF">g.16593</name>
</gene>
<dbReference type="GeneID" id="112688666"/>
<keyword evidence="1" id="KW-0732">Signal</keyword>
<organism evidence="2">
    <name type="scientific">Sipha flava</name>
    <name type="common">yellow sugarcane aphid</name>
    <dbReference type="NCBI Taxonomy" id="143950"/>
    <lineage>
        <taxon>Eukaryota</taxon>
        <taxon>Metazoa</taxon>
        <taxon>Ecdysozoa</taxon>
        <taxon>Arthropoda</taxon>
        <taxon>Hexapoda</taxon>
        <taxon>Insecta</taxon>
        <taxon>Pterygota</taxon>
        <taxon>Neoptera</taxon>
        <taxon>Paraneoptera</taxon>
        <taxon>Hemiptera</taxon>
        <taxon>Sternorrhyncha</taxon>
        <taxon>Aphidomorpha</taxon>
        <taxon>Aphidoidea</taxon>
        <taxon>Aphididae</taxon>
        <taxon>Sipha</taxon>
    </lineage>
</organism>
<protein>
    <submittedName>
        <fullName evidence="4">Uncharacterized protein LOC112688666</fullName>
    </submittedName>
</protein>
<reference evidence="2" key="1">
    <citation type="submission" date="2018-04" db="EMBL/GenBank/DDBJ databases">
        <title>Transcriptome assembly of Sipha flava.</title>
        <authorList>
            <person name="Scully E.D."/>
            <person name="Geib S.M."/>
            <person name="Palmer N.A."/>
            <person name="Koch K."/>
            <person name="Bradshaw J."/>
            <person name="Heng-Moss T."/>
            <person name="Sarath G."/>
        </authorList>
    </citation>
    <scope>NUCLEOTIDE SEQUENCE</scope>
</reference>
<name>A0A2S2RA04_9HEMI</name>